<dbReference type="GO" id="GO:0006508">
    <property type="term" value="P:proteolysis"/>
    <property type="evidence" value="ECO:0007669"/>
    <property type="project" value="UniProtKB-KW"/>
</dbReference>
<dbReference type="GO" id="GO:0016020">
    <property type="term" value="C:membrane"/>
    <property type="evidence" value="ECO:0007669"/>
    <property type="project" value="InterPro"/>
</dbReference>
<dbReference type="SUPFAM" id="SSF55486">
    <property type="entry name" value="Metalloproteases ('zincins'), catalytic domain"/>
    <property type="match status" value="1"/>
</dbReference>
<keyword evidence="8" id="KW-0472">Membrane</keyword>
<sequence>MRQNSFLFLLECHEERRTAQWVKLFLPSSSFLNCSITIPLSSQPLCLSTARLDVFERKRKTEDTRAKSLCGSPSALISQANRRIHFLMRFSFLRGNPVCQRSTFMVGFCLQFVCVGLFCWFSTSLLSGSTALCALVTRARTVPDGNNKSPVMLRLLCCALLLQLCTGGLVAAVPHRCVFDHLPRVVRGVAREVAPAQPPVSVSVGSDWVPIRIRVFADSLEAPGGFCSRAGERIEMFLGGQMECQEEDILTEEKVEILKNVILPEAARMH</sequence>
<comment type="caution">
    <text evidence="9">The sequence shown here is derived from an EMBL/GenBank/DDBJ whole genome shotgun (WGS) entry which is preliminary data.</text>
</comment>
<dbReference type="GO" id="GO:0004222">
    <property type="term" value="F:metalloendopeptidase activity"/>
    <property type="evidence" value="ECO:0007669"/>
    <property type="project" value="UniProtKB-UniRule"/>
</dbReference>
<dbReference type="Proteomes" id="UP000284403">
    <property type="component" value="Unassembled WGS sequence"/>
</dbReference>
<evidence type="ECO:0000256" key="4">
    <source>
        <dbReference type="ARBA" id="ARBA00022801"/>
    </source>
</evidence>
<keyword evidence="10" id="KW-1185">Reference proteome</keyword>
<keyword evidence="8" id="KW-0812">Transmembrane</keyword>
<keyword evidence="6 7" id="KW-0482">Metalloprotease</keyword>
<dbReference type="GO" id="GO:0007155">
    <property type="term" value="P:cell adhesion"/>
    <property type="evidence" value="ECO:0007669"/>
    <property type="project" value="InterPro"/>
</dbReference>
<name>A0A422Q9U6_9TRYP</name>
<keyword evidence="5 7" id="KW-0862">Zinc</keyword>
<proteinExistence type="inferred from homology"/>
<evidence type="ECO:0000256" key="5">
    <source>
        <dbReference type="ARBA" id="ARBA00022833"/>
    </source>
</evidence>
<comment type="cofactor">
    <cofactor evidence="7">
        <name>Zn(2+)</name>
        <dbReference type="ChEBI" id="CHEBI:29105"/>
    </cofactor>
    <text evidence="7">Binds 1 zinc ion per subunit.</text>
</comment>
<evidence type="ECO:0000313" key="9">
    <source>
        <dbReference type="EMBL" id="RNF26735.1"/>
    </source>
</evidence>
<comment type="similarity">
    <text evidence="1 7">Belongs to the peptidase M8 family.</text>
</comment>
<accession>A0A422Q9U6</accession>
<dbReference type="InterPro" id="IPR001577">
    <property type="entry name" value="Peptidase_M8"/>
</dbReference>
<keyword evidence="3 7" id="KW-0479">Metal-binding</keyword>
<evidence type="ECO:0000256" key="2">
    <source>
        <dbReference type="ARBA" id="ARBA00022670"/>
    </source>
</evidence>
<evidence type="ECO:0000256" key="7">
    <source>
        <dbReference type="RuleBase" id="RU366077"/>
    </source>
</evidence>
<gene>
    <name evidence="9" type="ORF">Tco025E_00969</name>
</gene>
<keyword evidence="8" id="KW-1133">Transmembrane helix</keyword>
<dbReference type="GO" id="GO:0046872">
    <property type="term" value="F:metal ion binding"/>
    <property type="evidence" value="ECO:0007669"/>
    <property type="project" value="UniProtKB-KW"/>
</dbReference>
<dbReference type="Gene3D" id="3.10.170.20">
    <property type="match status" value="1"/>
</dbReference>
<dbReference type="EMBL" id="MKKU01000029">
    <property type="protein sequence ID" value="RNF26735.1"/>
    <property type="molecule type" value="Genomic_DNA"/>
</dbReference>
<dbReference type="OrthoDB" id="251943at2759"/>
<evidence type="ECO:0000256" key="1">
    <source>
        <dbReference type="ARBA" id="ARBA00005860"/>
    </source>
</evidence>
<dbReference type="EC" id="3.4.24.-" evidence="7"/>
<dbReference type="AlphaFoldDB" id="A0A422Q9U6"/>
<feature type="non-terminal residue" evidence="9">
    <location>
        <position position="270"/>
    </location>
</feature>
<feature type="transmembrane region" description="Helical" evidence="8">
    <location>
        <begin position="104"/>
        <end position="123"/>
    </location>
</feature>
<keyword evidence="2 7" id="KW-0645">Protease</keyword>
<dbReference type="Pfam" id="PF01457">
    <property type="entry name" value="Peptidase_M8"/>
    <property type="match status" value="1"/>
</dbReference>
<dbReference type="GeneID" id="40314580"/>
<organism evidence="9 10">
    <name type="scientific">Trypanosoma conorhini</name>
    <dbReference type="NCBI Taxonomy" id="83891"/>
    <lineage>
        <taxon>Eukaryota</taxon>
        <taxon>Discoba</taxon>
        <taxon>Euglenozoa</taxon>
        <taxon>Kinetoplastea</taxon>
        <taxon>Metakinetoplastina</taxon>
        <taxon>Trypanosomatida</taxon>
        <taxon>Trypanosomatidae</taxon>
        <taxon>Trypanosoma</taxon>
    </lineage>
</organism>
<reference evidence="9 10" key="1">
    <citation type="journal article" date="2018" name="BMC Genomics">
        <title>Genomic comparison of Trypanosoma conorhini and Trypanosoma rangeli to Trypanosoma cruzi strains of high and low virulence.</title>
        <authorList>
            <person name="Bradwell K.R."/>
            <person name="Koparde V.N."/>
            <person name="Matveyev A.V."/>
            <person name="Serrano M.G."/>
            <person name="Alves J.M."/>
            <person name="Parikh H."/>
            <person name="Huang B."/>
            <person name="Lee V."/>
            <person name="Espinosa-Alvarez O."/>
            <person name="Ortiz P.A."/>
            <person name="Costa-Martins A.G."/>
            <person name="Teixeira M.M."/>
            <person name="Buck G.A."/>
        </authorList>
    </citation>
    <scope>NUCLEOTIDE SEQUENCE [LARGE SCALE GENOMIC DNA]</scope>
    <source>
        <strain evidence="9 10">025E</strain>
    </source>
</reference>
<evidence type="ECO:0000256" key="3">
    <source>
        <dbReference type="ARBA" id="ARBA00022723"/>
    </source>
</evidence>
<evidence type="ECO:0000256" key="8">
    <source>
        <dbReference type="SAM" id="Phobius"/>
    </source>
</evidence>
<keyword evidence="4 7" id="KW-0378">Hydrolase</keyword>
<evidence type="ECO:0000313" key="10">
    <source>
        <dbReference type="Proteomes" id="UP000284403"/>
    </source>
</evidence>
<protein>
    <recommendedName>
        <fullName evidence="7">Leishmanolysin-like peptidase</fullName>
        <ecNumber evidence="7">3.4.24.-</ecNumber>
    </recommendedName>
</protein>
<dbReference type="RefSeq" id="XP_029231941.1">
    <property type="nucleotide sequence ID" value="XM_029367908.1"/>
</dbReference>
<evidence type="ECO:0000256" key="6">
    <source>
        <dbReference type="ARBA" id="ARBA00023049"/>
    </source>
</evidence>
<feature type="transmembrane region" description="Helical" evidence="8">
    <location>
        <begin position="151"/>
        <end position="174"/>
    </location>
</feature>